<dbReference type="WBParaSite" id="GPUH_0001279001-mRNA-1">
    <property type="protein sequence ID" value="GPUH_0001279001-mRNA-1"/>
    <property type="gene ID" value="GPUH_0001279001"/>
</dbReference>
<protein>
    <submittedName>
        <fullName evidence="3">Helitron helicase</fullName>
    </submittedName>
</protein>
<reference evidence="1 2" key="2">
    <citation type="submission" date="2018-11" db="EMBL/GenBank/DDBJ databases">
        <authorList>
            <consortium name="Pathogen Informatics"/>
        </authorList>
    </citation>
    <scope>NUCLEOTIDE SEQUENCE [LARGE SCALE GENOMIC DNA]</scope>
</reference>
<keyword evidence="2" id="KW-1185">Reference proteome</keyword>
<accession>A0A183DVN5</accession>
<dbReference type="AlphaFoldDB" id="A0A183DVN5"/>
<reference evidence="3" key="1">
    <citation type="submission" date="2016-06" db="UniProtKB">
        <authorList>
            <consortium name="WormBaseParasite"/>
        </authorList>
    </citation>
    <scope>IDENTIFICATION</scope>
</reference>
<dbReference type="EMBL" id="UYRT01079595">
    <property type="protein sequence ID" value="VDN21020.1"/>
    <property type="molecule type" value="Genomic_DNA"/>
</dbReference>
<proteinExistence type="predicted"/>
<evidence type="ECO:0000313" key="1">
    <source>
        <dbReference type="EMBL" id="VDN21020.1"/>
    </source>
</evidence>
<organism evidence="3">
    <name type="scientific">Gongylonema pulchrum</name>
    <dbReference type="NCBI Taxonomy" id="637853"/>
    <lineage>
        <taxon>Eukaryota</taxon>
        <taxon>Metazoa</taxon>
        <taxon>Ecdysozoa</taxon>
        <taxon>Nematoda</taxon>
        <taxon>Chromadorea</taxon>
        <taxon>Rhabditida</taxon>
        <taxon>Spirurina</taxon>
        <taxon>Spiruromorpha</taxon>
        <taxon>Spiruroidea</taxon>
        <taxon>Gongylonematidae</taxon>
        <taxon>Gongylonema</taxon>
    </lineage>
</organism>
<dbReference type="Proteomes" id="UP000271098">
    <property type="component" value="Unassembled WGS sequence"/>
</dbReference>
<gene>
    <name evidence="1" type="ORF">GPUH_LOCUS12775</name>
</gene>
<dbReference type="OrthoDB" id="5864120at2759"/>
<evidence type="ECO:0000313" key="2">
    <source>
        <dbReference type="Proteomes" id="UP000271098"/>
    </source>
</evidence>
<name>A0A183DVN5_9BILA</name>
<evidence type="ECO:0000313" key="3">
    <source>
        <dbReference type="WBParaSite" id="GPUH_0001279001-mRNA-1"/>
    </source>
</evidence>
<sequence>MLLPKCPANWNDKALAKASGKIASCIVEEAHYELQLIKSPGASSKRHSRRMVTMQDGNCRTSFETERYQLSRQDASVSHARRSPLGSFNVCLNCKALGRKQAVNFDFYAFLNETYCFVIKAVTAEEQGYEFWIYLVYNPQHRTKDSTGDSDIVHMVARELKWIKRREGSGSTQIHYLTVLIGKAAWNC</sequence>